<proteinExistence type="predicted"/>
<dbReference type="AlphaFoldDB" id="A0A6J4P5W6"/>
<dbReference type="PANTHER" id="PTHR12526:SF510">
    <property type="entry name" value="D-INOSITOL 3-PHOSPHATE GLYCOSYLTRANSFERASE"/>
    <property type="match status" value="1"/>
</dbReference>
<keyword evidence="2" id="KW-0808">Transferase</keyword>
<evidence type="ECO:0000259" key="3">
    <source>
        <dbReference type="Pfam" id="PF13439"/>
    </source>
</evidence>
<dbReference type="SUPFAM" id="SSF53756">
    <property type="entry name" value="UDP-Glycosyltransferase/glycogen phosphorylase"/>
    <property type="match status" value="1"/>
</dbReference>
<evidence type="ECO:0000313" key="4">
    <source>
        <dbReference type="EMBL" id="CAA9407104.1"/>
    </source>
</evidence>
<name>A0A6J4P5W6_9ACTN</name>
<reference evidence="4" key="1">
    <citation type="submission" date="2020-02" db="EMBL/GenBank/DDBJ databases">
        <authorList>
            <person name="Meier V. D."/>
        </authorList>
    </citation>
    <scope>NUCLEOTIDE SEQUENCE</scope>
    <source>
        <strain evidence="4">AVDCRST_MAG06</strain>
    </source>
</reference>
<accession>A0A6J4P5W6</accession>
<dbReference type="PANTHER" id="PTHR12526">
    <property type="entry name" value="GLYCOSYLTRANSFERASE"/>
    <property type="match status" value="1"/>
</dbReference>
<sequence length="340" mass="35160">MTRVAVLADGNGWGGAQVYARSLVQHAPPGVECTVLTTAAHAGRFKTPVRVVESTVRADGADLRAALADLRPDLVQVNLVDPASMVSALEVAAEHGPAVATLHMRGEVPDLPRLRAAYAGLRALVAVSAEFAAFARDVLGVAGVVHVVNGVDPLPLVTPPGGAVPVVGALGRLTPQKGFDVLIDAVRLLVDRGVPLRLLLGGEGRERAALEERATGLPVTFLGPQDGPEELLRQCDLFVLSSRVEALPLVLAEAVSAGLPAVATDVGDVRQALGDVVELVPVEDAGALADAVQRLLADPGLRRLRGAAGARRAREALTAQRMASDAWRAFLSPPAPPAPG</sequence>
<evidence type="ECO:0000256" key="2">
    <source>
        <dbReference type="ARBA" id="ARBA00022679"/>
    </source>
</evidence>
<evidence type="ECO:0000256" key="1">
    <source>
        <dbReference type="ARBA" id="ARBA00022676"/>
    </source>
</evidence>
<feature type="domain" description="Glycosyltransferase subfamily 4-like N-terminal" evidence="3">
    <location>
        <begin position="13"/>
        <end position="153"/>
    </location>
</feature>
<keyword evidence="1" id="KW-0328">Glycosyltransferase</keyword>
<dbReference type="Gene3D" id="3.40.50.2000">
    <property type="entry name" value="Glycogen Phosphorylase B"/>
    <property type="match status" value="2"/>
</dbReference>
<protein>
    <recommendedName>
        <fullName evidence="3">Glycosyltransferase subfamily 4-like N-terminal domain-containing protein</fullName>
    </recommendedName>
</protein>
<dbReference type="RefSeq" id="WP_295660355.1">
    <property type="nucleotide sequence ID" value="NZ_CADCUP010000173.1"/>
</dbReference>
<dbReference type="Pfam" id="PF13692">
    <property type="entry name" value="Glyco_trans_1_4"/>
    <property type="match status" value="1"/>
</dbReference>
<organism evidence="4">
    <name type="scientific">uncultured Nocardioides sp</name>
    <dbReference type="NCBI Taxonomy" id="198441"/>
    <lineage>
        <taxon>Bacteria</taxon>
        <taxon>Bacillati</taxon>
        <taxon>Actinomycetota</taxon>
        <taxon>Actinomycetes</taxon>
        <taxon>Propionibacteriales</taxon>
        <taxon>Nocardioidaceae</taxon>
        <taxon>Nocardioides</taxon>
        <taxon>environmental samples</taxon>
    </lineage>
</organism>
<dbReference type="Pfam" id="PF13439">
    <property type="entry name" value="Glyco_transf_4"/>
    <property type="match status" value="1"/>
</dbReference>
<dbReference type="InterPro" id="IPR028098">
    <property type="entry name" value="Glyco_trans_4-like_N"/>
</dbReference>
<gene>
    <name evidence="4" type="ORF">AVDCRST_MAG06-2612</name>
</gene>
<dbReference type="EMBL" id="CADCUP010000173">
    <property type="protein sequence ID" value="CAA9407104.1"/>
    <property type="molecule type" value="Genomic_DNA"/>
</dbReference>
<dbReference type="CDD" id="cd03811">
    <property type="entry name" value="GT4_GT28_WabH-like"/>
    <property type="match status" value="1"/>
</dbReference>
<dbReference type="GO" id="GO:0016757">
    <property type="term" value="F:glycosyltransferase activity"/>
    <property type="evidence" value="ECO:0007669"/>
    <property type="project" value="UniProtKB-KW"/>
</dbReference>